<feature type="domain" description="TonB-dependent receptor-like beta-barrel" evidence="11">
    <location>
        <begin position="396"/>
        <end position="863"/>
    </location>
</feature>
<evidence type="ECO:0000256" key="6">
    <source>
        <dbReference type="ARBA" id="ARBA00023136"/>
    </source>
</evidence>
<evidence type="ECO:0000256" key="4">
    <source>
        <dbReference type="ARBA" id="ARBA00022692"/>
    </source>
</evidence>
<keyword evidence="10" id="KW-0732">Signal</keyword>
<feature type="domain" description="TonB-dependent receptor plug" evidence="12">
    <location>
        <begin position="57"/>
        <end position="170"/>
    </location>
</feature>
<proteinExistence type="inferred from homology"/>
<dbReference type="InterPro" id="IPR037066">
    <property type="entry name" value="Plug_dom_sf"/>
</dbReference>
<keyword evidence="3 8" id="KW-1134">Transmembrane beta strand</keyword>
<dbReference type="SUPFAM" id="SSF56935">
    <property type="entry name" value="Porins"/>
    <property type="match status" value="1"/>
</dbReference>
<dbReference type="RefSeq" id="WP_133587957.1">
    <property type="nucleotide sequence ID" value="NZ_CP037953.1"/>
</dbReference>
<protein>
    <submittedName>
        <fullName evidence="13">TonB-dependent receptor-like protein</fullName>
    </submittedName>
</protein>
<evidence type="ECO:0000256" key="2">
    <source>
        <dbReference type="ARBA" id="ARBA00022448"/>
    </source>
</evidence>
<evidence type="ECO:0000256" key="8">
    <source>
        <dbReference type="PROSITE-ProRule" id="PRU01360"/>
    </source>
</evidence>
<dbReference type="PANTHER" id="PTHR47234">
    <property type="match status" value="1"/>
</dbReference>
<evidence type="ECO:0000313" key="13">
    <source>
        <dbReference type="EMBL" id="TDQ50629.1"/>
    </source>
</evidence>
<accession>A0A4R6UXA2</accession>
<evidence type="ECO:0000259" key="11">
    <source>
        <dbReference type="Pfam" id="PF00593"/>
    </source>
</evidence>
<keyword evidence="6 8" id="KW-0472">Membrane</keyword>
<evidence type="ECO:0000259" key="12">
    <source>
        <dbReference type="Pfam" id="PF07715"/>
    </source>
</evidence>
<keyword evidence="2 8" id="KW-0813">Transport</keyword>
<feature type="chain" id="PRO_5020470514" evidence="10">
    <location>
        <begin position="33"/>
        <end position="903"/>
    </location>
</feature>
<evidence type="ECO:0000256" key="9">
    <source>
        <dbReference type="RuleBase" id="RU003357"/>
    </source>
</evidence>
<keyword evidence="5 9" id="KW-0798">TonB box</keyword>
<feature type="signal peptide" evidence="10">
    <location>
        <begin position="1"/>
        <end position="32"/>
    </location>
</feature>
<dbReference type="AlphaFoldDB" id="A0A4R6UXA2"/>
<dbReference type="PANTHER" id="PTHR47234:SF2">
    <property type="entry name" value="TONB-DEPENDENT RECEPTOR"/>
    <property type="match status" value="1"/>
</dbReference>
<dbReference type="InterPro" id="IPR036942">
    <property type="entry name" value="Beta-barrel_TonB_sf"/>
</dbReference>
<evidence type="ECO:0000256" key="7">
    <source>
        <dbReference type="ARBA" id="ARBA00023237"/>
    </source>
</evidence>
<comment type="similarity">
    <text evidence="8 9">Belongs to the TonB-dependent receptor family.</text>
</comment>
<dbReference type="InterPro" id="IPR039426">
    <property type="entry name" value="TonB-dep_rcpt-like"/>
</dbReference>
<dbReference type="Pfam" id="PF07715">
    <property type="entry name" value="Plug"/>
    <property type="match status" value="1"/>
</dbReference>
<evidence type="ECO:0000256" key="5">
    <source>
        <dbReference type="ARBA" id="ARBA00023077"/>
    </source>
</evidence>
<evidence type="ECO:0000256" key="10">
    <source>
        <dbReference type="SAM" id="SignalP"/>
    </source>
</evidence>
<comment type="subcellular location">
    <subcellularLocation>
        <location evidence="1 8">Cell outer membrane</location>
        <topology evidence="1 8">Multi-pass membrane protein</topology>
    </subcellularLocation>
</comment>
<evidence type="ECO:0000256" key="3">
    <source>
        <dbReference type="ARBA" id="ARBA00022452"/>
    </source>
</evidence>
<dbReference type="Pfam" id="PF00593">
    <property type="entry name" value="TonB_dep_Rec_b-barrel"/>
    <property type="match status" value="1"/>
</dbReference>
<keyword evidence="13" id="KW-0675">Receptor</keyword>
<dbReference type="Proteomes" id="UP000295375">
    <property type="component" value="Unassembled WGS sequence"/>
</dbReference>
<evidence type="ECO:0000256" key="1">
    <source>
        <dbReference type="ARBA" id="ARBA00004571"/>
    </source>
</evidence>
<dbReference type="Gene3D" id="2.170.130.10">
    <property type="entry name" value="TonB-dependent receptor, plug domain"/>
    <property type="match status" value="1"/>
</dbReference>
<evidence type="ECO:0000313" key="14">
    <source>
        <dbReference type="Proteomes" id="UP000295375"/>
    </source>
</evidence>
<reference evidence="13 14" key="1">
    <citation type="submission" date="2019-03" db="EMBL/GenBank/DDBJ databases">
        <title>Genomic Encyclopedia of Type Strains, Phase IV (KMG-IV): sequencing the most valuable type-strain genomes for metagenomic binning, comparative biology and taxonomic classification.</title>
        <authorList>
            <person name="Goeker M."/>
        </authorList>
    </citation>
    <scope>NUCLEOTIDE SEQUENCE [LARGE SCALE GENOMIC DNA]</scope>
    <source>
        <strain evidence="13 14">DSM 103792</strain>
    </source>
</reference>
<dbReference type="Gene3D" id="2.40.170.20">
    <property type="entry name" value="TonB-dependent receptor, beta-barrel domain"/>
    <property type="match status" value="1"/>
</dbReference>
<dbReference type="PROSITE" id="PS52016">
    <property type="entry name" value="TONB_DEPENDENT_REC_3"/>
    <property type="match status" value="1"/>
</dbReference>
<dbReference type="InterPro" id="IPR012910">
    <property type="entry name" value="Plug_dom"/>
</dbReference>
<keyword evidence="4 8" id="KW-0812">Transmembrane</keyword>
<dbReference type="InterPro" id="IPR000531">
    <property type="entry name" value="Beta-barrel_TonB"/>
</dbReference>
<name>A0A4R6UXA2_9GAMM</name>
<dbReference type="EMBL" id="SNYM01000002">
    <property type="protein sequence ID" value="TDQ50629.1"/>
    <property type="molecule type" value="Genomic_DNA"/>
</dbReference>
<dbReference type="GO" id="GO:0009279">
    <property type="term" value="C:cell outer membrane"/>
    <property type="evidence" value="ECO:0007669"/>
    <property type="project" value="UniProtKB-SubCell"/>
</dbReference>
<sequence>MQNPRTPQHYSAVRNAVLVALTGSLVSTVALAAEDDKAAERIIVTGSHIKRVDIEGTSPILTISRDDIEKGGYTTVSDLVRNLTINAGTLPETFTNSFANGTSQFNLRGLGVGATLTLINGRRVAPHGQAQNIVSTFVDINSIPMSAIERIDILKDGASAIYGADAVAGVVNIILRKEYEGAEVNIGHKNTVETDAADNTFSFVSGTVSDKGAWTVVGSYQKISAQTLSDRDFSASADSSFTPQGANLTSTFAAPGTYRNLVTGAWISDAQCGLGASEGPTGGFCRYNFNEHINLSPETERAGLFVTGHREISDNITAFAEFMYNRKHDMNVSAPAPATFTAGGIWQRELTPAQLAVLNFSNIPFIAADHPNNPYGVDLQVRYRPIDAGDRRQEITTNATRAVVGLEFLIGDWDSQLSWNFTRSEVLVANRNSILQDRFQAALLGRGGPNGNLYYNPFGGAAHNGSNSQELIDWMSFIYDQFNDSFERGLTWSASNGTLFELPGGPVGVAIGVEYREQSYAAEADKQRNDGNLLGTGSSANTYGQRDQTSTYIEFSLPIVEGLEVQIAGRHEDYSDFGTKTLPKIGAKWNIGDDWLVRASWGESFRAPSLPELFNGATSSFPTLVDPIRCPVTGLASDCAAQIRVENGGNVSLMPEVSESTNFGVIWSPDAVDGLSMGIDVFQYDYEDIITQPSLNFILNNVPSLVFRAPATPADTALGIPGTIEYILNSYINGDSQTVKGADFNLRYRWETGAGTFTLTNDLTYLDQFDLELVTAPGQPIEGAGNNQIQSLPQYRNNLGLNWVNGDHQVYVVWHYISDYDDDAAENAATPGPFVVDEWNTFDLQYAYSLPNIGAQIRVGCQNCTDEDPPFTNQKSTTFNANYDFTVHDARGAMVYLNYQQSF</sequence>
<organism evidence="13 14">
    <name type="scientific">Permianibacter aggregans</name>
    <dbReference type="NCBI Taxonomy" id="1510150"/>
    <lineage>
        <taxon>Bacteria</taxon>
        <taxon>Pseudomonadati</taxon>
        <taxon>Pseudomonadota</taxon>
        <taxon>Gammaproteobacteria</taxon>
        <taxon>Pseudomonadales</taxon>
        <taxon>Pseudomonadaceae</taxon>
        <taxon>Permianibacter</taxon>
    </lineage>
</organism>
<gene>
    <name evidence="13" type="ORF">EV696_102312</name>
</gene>
<comment type="caution">
    <text evidence="13">The sequence shown here is derived from an EMBL/GenBank/DDBJ whole genome shotgun (WGS) entry which is preliminary data.</text>
</comment>
<keyword evidence="14" id="KW-1185">Reference proteome</keyword>
<keyword evidence="7 8" id="KW-0998">Cell outer membrane</keyword>
<dbReference type="OrthoDB" id="6276154at2"/>